<gene>
    <name evidence="2" type="ORF">P3T76_013251</name>
</gene>
<proteinExistence type="predicted"/>
<name>A0AAD9G421_9STRA</name>
<evidence type="ECO:0000256" key="1">
    <source>
        <dbReference type="SAM" id="MobiDB-lite"/>
    </source>
</evidence>
<evidence type="ECO:0000313" key="2">
    <source>
        <dbReference type="EMBL" id="KAK1931062.1"/>
    </source>
</evidence>
<reference evidence="2" key="1">
    <citation type="submission" date="2023-08" db="EMBL/GenBank/DDBJ databases">
        <title>Reference Genome Resource for the Citrus Pathogen Phytophthora citrophthora.</title>
        <authorList>
            <person name="Moller H."/>
            <person name="Coetzee B."/>
            <person name="Rose L.J."/>
            <person name="Van Niekerk J.M."/>
        </authorList>
    </citation>
    <scope>NUCLEOTIDE SEQUENCE</scope>
    <source>
        <strain evidence="2">STE-U-9442</strain>
    </source>
</reference>
<sequence length="81" mass="8713">MHTLPYAASKDKNRNSNGRRLPDAIILQQVAMGRLSVDFSEASPKSIVELGKACVSVDSSLRPTAAQALYQLQVAVSQELA</sequence>
<dbReference type="EMBL" id="JASMQC010000035">
    <property type="protein sequence ID" value="KAK1931062.1"/>
    <property type="molecule type" value="Genomic_DNA"/>
</dbReference>
<dbReference type="Gene3D" id="1.10.510.10">
    <property type="entry name" value="Transferase(Phosphotransferase) domain 1"/>
    <property type="match status" value="1"/>
</dbReference>
<accession>A0AAD9G421</accession>
<organism evidence="2 3">
    <name type="scientific">Phytophthora citrophthora</name>
    <dbReference type="NCBI Taxonomy" id="4793"/>
    <lineage>
        <taxon>Eukaryota</taxon>
        <taxon>Sar</taxon>
        <taxon>Stramenopiles</taxon>
        <taxon>Oomycota</taxon>
        <taxon>Peronosporomycetes</taxon>
        <taxon>Peronosporales</taxon>
        <taxon>Peronosporaceae</taxon>
        <taxon>Phytophthora</taxon>
    </lineage>
</organism>
<evidence type="ECO:0008006" key="4">
    <source>
        <dbReference type="Google" id="ProtNLM"/>
    </source>
</evidence>
<evidence type="ECO:0000313" key="3">
    <source>
        <dbReference type="Proteomes" id="UP001259832"/>
    </source>
</evidence>
<comment type="caution">
    <text evidence="2">The sequence shown here is derived from an EMBL/GenBank/DDBJ whole genome shotgun (WGS) entry which is preliminary data.</text>
</comment>
<keyword evidence="3" id="KW-1185">Reference proteome</keyword>
<feature type="region of interest" description="Disordered" evidence="1">
    <location>
        <begin position="1"/>
        <end position="20"/>
    </location>
</feature>
<protein>
    <recommendedName>
        <fullName evidence="4">Protein kinase domain-containing protein</fullName>
    </recommendedName>
</protein>
<dbReference type="Proteomes" id="UP001259832">
    <property type="component" value="Unassembled WGS sequence"/>
</dbReference>
<dbReference type="AlphaFoldDB" id="A0AAD9G421"/>